<reference evidence="3 4" key="1">
    <citation type="submission" date="2016-10" db="EMBL/GenBank/DDBJ databases">
        <authorList>
            <person name="de Groot N.N."/>
        </authorList>
    </citation>
    <scope>NUCLEOTIDE SEQUENCE [LARGE SCALE GENOMIC DNA]</scope>
    <source>
        <strain evidence="3 4">DSM 19182</strain>
    </source>
</reference>
<evidence type="ECO:0000313" key="3">
    <source>
        <dbReference type="EMBL" id="SEL97909.1"/>
    </source>
</evidence>
<evidence type="ECO:0000256" key="1">
    <source>
        <dbReference type="SAM" id="Phobius"/>
    </source>
</evidence>
<proteinExistence type="predicted"/>
<gene>
    <name evidence="2" type="ORF">APU01nite_02760</name>
    <name evidence="3" type="ORF">SAMN04488100_11850</name>
</gene>
<dbReference type="RefSeq" id="WP_091488494.1">
    <property type="nucleotide sequence ID" value="NZ_BJUX01000002.1"/>
</dbReference>
<keyword evidence="1" id="KW-1133">Transmembrane helix</keyword>
<dbReference type="OrthoDB" id="9925835at2"/>
<dbReference type="EMBL" id="BJUX01000002">
    <property type="protein sequence ID" value="GEK88237.1"/>
    <property type="molecule type" value="Genomic_DNA"/>
</dbReference>
<protein>
    <submittedName>
        <fullName evidence="3">Uncharacterized protein</fullName>
    </submittedName>
</protein>
<organism evidence="3 4">
    <name type="scientific">Alkalibacterium putridalgicola</name>
    <dbReference type="NCBI Taxonomy" id="426703"/>
    <lineage>
        <taxon>Bacteria</taxon>
        <taxon>Bacillati</taxon>
        <taxon>Bacillota</taxon>
        <taxon>Bacilli</taxon>
        <taxon>Lactobacillales</taxon>
        <taxon>Carnobacteriaceae</taxon>
        <taxon>Alkalibacterium</taxon>
    </lineage>
</organism>
<dbReference type="Proteomes" id="UP000198548">
    <property type="component" value="Unassembled WGS sequence"/>
</dbReference>
<evidence type="ECO:0000313" key="5">
    <source>
        <dbReference type="Proteomes" id="UP000321425"/>
    </source>
</evidence>
<evidence type="ECO:0000313" key="2">
    <source>
        <dbReference type="EMBL" id="GEK88237.1"/>
    </source>
</evidence>
<feature type="transmembrane region" description="Helical" evidence="1">
    <location>
        <begin position="36"/>
        <end position="55"/>
    </location>
</feature>
<keyword evidence="1" id="KW-0472">Membrane</keyword>
<evidence type="ECO:0000313" key="4">
    <source>
        <dbReference type="Proteomes" id="UP000198548"/>
    </source>
</evidence>
<keyword evidence="1" id="KW-0812">Transmembrane</keyword>
<dbReference type="Proteomes" id="UP000321425">
    <property type="component" value="Unassembled WGS sequence"/>
</dbReference>
<accession>A0A1H7UM98</accession>
<name>A0A1H7UM98_9LACT</name>
<reference evidence="2 5" key="2">
    <citation type="submission" date="2019-07" db="EMBL/GenBank/DDBJ databases">
        <title>Whole genome shotgun sequence of Alkalibacterium putridalgicola NBRC 103243.</title>
        <authorList>
            <person name="Hosoyama A."/>
            <person name="Uohara A."/>
            <person name="Ohji S."/>
            <person name="Ichikawa N."/>
        </authorList>
    </citation>
    <scope>NUCLEOTIDE SEQUENCE [LARGE SCALE GENOMIC DNA]</scope>
    <source>
        <strain evidence="2 5">NBRC 103243</strain>
    </source>
</reference>
<dbReference type="AlphaFoldDB" id="A0A1H7UM98"/>
<dbReference type="EMBL" id="FOBL01000018">
    <property type="protein sequence ID" value="SEL97909.1"/>
    <property type="molecule type" value="Genomic_DNA"/>
</dbReference>
<keyword evidence="5" id="KW-1185">Reference proteome</keyword>
<sequence length="59" mass="6768">MGIFIGLVFILVVMVTAYERMTAGKDVSKHERKVNWTVWIVIGAIVIGLIGWYLLGWRF</sequence>